<dbReference type="InterPro" id="IPR050577">
    <property type="entry name" value="MAPR/NEUFC/NENF-like"/>
</dbReference>
<dbReference type="Proteomes" id="UP000322225">
    <property type="component" value="Chromosome 4"/>
</dbReference>
<feature type="region of interest" description="Disordered" evidence="2">
    <location>
        <begin position="69"/>
        <end position="97"/>
    </location>
</feature>
<keyword evidence="3" id="KW-0472">Membrane</keyword>
<dbReference type="PANTHER" id="PTHR10281">
    <property type="entry name" value="MEMBRANE-ASSOCIATED PROGESTERONE RECEPTOR COMPONENT-RELATED"/>
    <property type="match status" value="1"/>
</dbReference>
<feature type="transmembrane region" description="Helical" evidence="3">
    <location>
        <begin position="12"/>
        <end position="33"/>
    </location>
</feature>
<reference evidence="5" key="2">
    <citation type="submission" date="2024-01" db="EMBL/GenBank/DDBJ databases">
        <title>Comparative genomics of Cryptococcus and Kwoniella reveals pathogenesis evolution and contrasting modes of karyotype evolution via chromosome fusion or intercentromeric recombination.</title>
        <authorList>
            <person name="Coelho M.A."/>
            <person name="David-Palma M."/>
            <person name="Shea T."/>
            <person name="Bowers K."/>
            <person name="McGinley-Smith S."/>
            <person name="Mohammad A.W."/>
            <person name="Gnirke A."/>
            <person name="Yurkov A.M."/>
            <person name="Nowrousian M."/>
            <person name="Sun S."/>
            <person name="Cuomo C.A."/>
            <person name="Heitman J."/>
        </authorList>
    </citation>
    <scope>NUCLEOTIDE SEQUENCE</scope>
    <source>
        <strain evidence="5">CBS 12478</strain>
    </source>
</reference>
<dbReference type="Pfam" id="PF00173">
    <property type="entry name" value="Cyt-b5"/>
    <property type="match status" value="1"/>
</dbReference>
<proteinExistence type="inferred from homology"/>
<keyword evidence="3" id="KW-0812">Transmembrane</keyword>
<protein>
    <recommendedName>
        <fullName evidence="4">Cytochrome b5 heme-binding domain-containing protein</fullName>
    </recommendedName>
</protein>
<name>A0AAJ8LI02_9TREE</name>
<evidence type="ECO:0000259" key="4">
    <source>
        <dbReference type="SMART" id="SM01117"/>
    </source>
</evidence>
<comment type="similarity">
    <text evidence="1">Belongs to the cytochrome b5 family. MAPR subfamily.</text>
</comment>
<dbReference type="InterPro" id="IPR036400">
    <property type="entry name" value="Cyt_B5-like_heme/steroid_sf"/>
</dbReference>
<dbReference type="FunFam" id="3.10.120.10:FF:000003">
    <property type="entry name" value="membrane-associated progesterone receptor component 1"/>
    <property type="match status" value="1"/>
</dbReference>
<evidence type="ECO:0000256" key="1">
    <source>
        <dbReference type="ARBA" id="ARBA00038357"/>
    </source>
</evidence>
<keyword evidence="6" id="KW-1185">Reference proteome</keyword>
<dbReference type="GeneID" id="43591787"/>
<reference evidence="5" key="1">
    <citation type="submission" date="2017-08" db="EMBL/GenBank/DDBJ databases">
        <authorList>
            <person name="Cuomo C."/>
            <person name="Billmyre B."/>
            <person name="Heitman J."/>
        </authorList>
    </citation>
    <scope>NUCLEOTIDE SEQUENCE</scope>
    <source>
        <strain evidence="5">CBS 12478</strain>
    </source>
</reference>
<dbReference type="PANTHER" id="PTHR10281:SF115">
    <property type="entry name" value="BINDING PROTEIN, PUTATIVE (AFU_ORTHOLOGUE AFUA_4G06240)-RELATED"/>
    <property type="match status" value="1"/>
</dbReference>
<dbReference type="EMBL" id="CP144054">
    <property type="protein sequence ID" value="WWD17655.1"/>
    <property type="molecule type" value="Genomic_DNA"/>
</dbReference>
<gene>
    <name evidence="5" type="ORF">CI109_102096</name>
</gene>
<feature type="domain" description="Cytochrome b5 heme-binding" evidence="4">
    <location>
        <begin position="86"/>
        <end position="182"/>
    </location>
</feature>
<evidence type="ECO:0000256" key="2">
    <source>
        <dbReference type="SAM" id="MobiDB-lite"/>
    </source>
</evidence>
<keyword evidence="3" id="KW-1133">Transmembrane helix</keyword>
<evidence type="ECO:0000313" key="5">
    <source>
        <dbReference type="EMBL" id="WWD17655.1"/>
    </source>
</evidence>
<evidence type="ECO:0000313" key="6">
    <source>
        <dbReference type="Proteomes" id="UP000322225"/>
    </source>
</evidence>
<dbReference type="GO" id="GO:0020037">
    <property type="term" value="F:heme binding"/>
    <property type="evidence" value="ECO:0007669"/>
    <property type="project" value="UniProtKB-ARBA"/>
</dbReference>
<dbReference type="SMART" id="SM01117">
    <property type="entry name" value="Cyt-b5"/>
    <property type="match status" value="1"/>
</dbReference>
<dbReference type="Gene3D" id="3.10.120.10">
    <property type="entry name" value="Cytochrome b5-like heme/steroid binding domain"/>
    <property type="match status" value="1"/>
</dbReference>
<dbReference type="RefSeq" id="XP_031858054.2">
    <property type="nucleotide sequence ID" value="XM_032007616.2"/>
</dbReference>
<dbReference type="AlphaFoldDB" id="A0AAJ8LI02"/>
<sequence>MSSPNSWYETLTSTPALVAGAIGVSIAAIFAVGGTNRTAGQVKEQVKEVAHTLATAEDSKGKTAQVAASVMSAPSTELAPPKDDPITPSQLSQFDGSDPSKPIYVAIKGRVFDVTAKPEMYGKGRGYNIFAGKDASKGLGMSSLDIKDAVPDYSSLNETQMHTLNQWESFFEKRYNVIGKVTSE</sequence>
<evidence type="ECO:0000256" key="3">
    <source>
        <dbReference type="SAM" id="Phobius"/>
    </source>
</evidence>
<dbReference type="GO" id="GO:0005783">
    <property type="term" value="C:endoplasmic reticulum"/>
    <property type="evidence" value="ECO:0007669"/>
    <property type="project" value="TreeGrafter"/>
</dbReference>
<dbReference type="KEGG" id="ksn:43591787"/>
<accession>A0AAJ8LI02</accession>
<organism evidence="5 6">
    <name type="scientific">Kwoniella shandongensis</name>
    <dbReference type="NCBI Taxonomy" id="1734106"/>
    <lineage>
        <taxon>Eukaryota</taxon>
        <taxon>Fungi</taxon>
        <taxon>Dikarya</taxon>
        <taxon>Basidiomycota</taxon>
        <taxon>Agaricomycotina</taxon>
        <taxon>Tremellomycetes</taxon>
        <taxon>Tremellales</taxon>
        <taxon>Cryptococcaceae</taxon>
        <taxon>Kwoniella</taxon>
    </lineage>
</organism>
<dbReference type="GO" id="GO:0016020">
    <property type="term" value="C:membrane"/>
    <property type="evidence" value="ECO:0007669"/>
    <property type="project" value="TreeGrafter"/>
</dbReference>
<dbReference type="InterPro" id="IPR001199">
    <property type="entry name" value="Cyt_B5-like_heme/steroid-bd"/>
</dbReference>
<dbReference type="SUPFAM" id="SSF55856">
    <property type="entry name" value="Cytochrome b5-like heme/steroid binding domain"/>
    <property type="match status" value="1"/>
</dbReference>